<reference evidence="1 2" key="1">
    <citation type="submission" date="2017-08" db="EMBL/GenBank/DDBJ databases">
        <authorList>
            <person name="Chaillou S."/>
        </authorList>
    </citation>
    <scope>NUCLEOTIDE SEQUENCE [LARGE SCALE GENOMIC DNA]</scope>
    <source>
        <strain evidence="1 2">MFPA15A1205</strain>
    </source>
</reference>
<dbReference type="Proteomes" id="UP000219564">
    <property type="component" value="Unassembled WGS sequence"/>
</dbReference>
<gene>
    <name evidence="1" type="ORF">PLUA15_70041</name>
</gene>
<name>A0AAX2HFS8_9PSED</name>
<comment type="caution">
    <text evidence="1">The sequence shown here is derived from an EMBL/GenBank/DDBJ whole genome shotgun (WGS) entry which is preliminary data.</text>
</comment>
<accession>A0AAX2HFS8</accession>
<dbReference type="EMBL" id="OBKZ01000054">
    <property type="protein sequence ID" value="SOB55092.1"/>
    <property type="molecule type" value="Genomic_DNA"/>
</dbReference>
<protein>
    <submittedName>
        <fullName evidence="1">Uncharacterized protein</fullName>
    </submittedName>
</protein>
<evidence type="ECO:0000313" key="1">
    <source>
        <dbReference type="EMBL" id="SOB55092.1"/>
    </source>
</evidence>
<proteinExistence type="predicted"/>
<evidence type="ECO:0000313" key="2">
    <source>
        <dbReference type="Proteomes" id="UP000219564"/>
    </source>
</evidence>
<organism evidence="1 2">
    <name type="scientific">Pseudomonas lundensis</name>
    <dbReference type="NCBI Taxonomy" id="86185"/>
    <lineage>
        <taxon>Bacteria</taxon>
        <taxon>Pseudomonadati</taxon>
        <taxon>Pseudomonadota</taxon>
        <taxon>Gammaproteobacteria</taxon>
        <taxon>Pseudomonadales</taxon>
        <taxon>Pseudomonadaceae</taxon>
        <taxon>Pseudomonas</taxon>
    </lineage>
</organism>
<sequence length="80" mass="9389">MSGCWRNERAAYAFKRVYESIEMCLVVNKSYNAHGFDLHHVRCHLAFMARRYKGRARAGRGCIGVFCSFKRCAPTHRRLY</sequence>
<dbReference type="AlphaFoldDB" id="A0AAX2HFS8"/>